<dbReference type="InterPro" id="IPR036291">
    <property type="entry name" value="NAD(P)-bd_dom_sf"/>
</dbReference>
<dbReference type="PATRIC" id="fig|251720.4.peg.5482"/>
<dbReference type="InterPro" id="IPR020904">
    <property type="entry name" value="Sc_DH/Rdtase_CS"/>
</dbReference>
<comment type="similarity">
    <text evidence="1 3">Belongs to the short-chain dehydrogenases/reductases (SDR) family.</text>
</comment>
<dbReference type="Proteomes" id="UP000050266">
    <property type="component" value="Unassembled WGS sequence"/>
</dbReference>
<dbReference type="AlphaFoldDB" id="A0A0Q0DEA8"/>
<sequence>MKSSGNTILITGGTSGIGLGLALRFHHAGNKVIVAGRRKELLRQIGTDHPGIEAIELDIADQASITRASQTLAAKHPDLNVVVNNAGIMLAENIFEPASQKVAEESVTINLLGTIRMVYAFLPQLLGKDNAAIVNVTSALAFVPLPATPTYNATKAAIHSFSESLRVQLADTAVSAVEVAPPGVRTTLFGQQDSDRAMPLDDFLTETLALLHAEPTPQEIIVDNAKFVRYAEANGNYAQVLGMFSGVKAPQS</sequence>
<organism evidence="4 5">
    <name type="scientific">Pseudomonas amygdali pv. ulmi</name>
    <dbReference type="NCBI Taxonomy" id="251720"/>
    <lineage>
        <taxon>Bacteria</taxon>
        <taxon>Pseudomonadati</taxon>
        <taxon>Pseudomonadota</taxon>
        <taxon>Gammaproteobacteria</taxon>
        <taxon>Pseudomonadales</taxon>
        <taxon>Pseudomonadaceae</taxon>
        <taxon>Pseudomonas</taxon>
        <taxon>Pseudomonas amygdali</taxon>
    </lineage>
</organism>
<gene>
    <name evidence="4" type="ORF">ALO41_200203</name>
</gene>
<reference evidence="4 5" key="1">
    <citation type="submission" date="2015-09" db="EMBL/GenBank/DDBJ databases">
        <title>Genome announcement of multiple Pseudomonas syringae strains.</title>
        <authorList>
            <person name="Thakur S."/>
            <person name="Wang P.W."/>
            <person name="Gong Y."/>
            <person name="Weir B.S."/>
            <person name="Guttman D.S."/>
        </authorList>
    </citation>
    <scope>NUCLEOTIDE SEQUENCE [LARGE SCALE GENOMIC DNA]</scope>
    <source>
        <strain evidence="4 5">ICMP3962</strain>
    </source>
</reference>
<dbReference type="PANTHER" id="PTHR44169:SF6">
    <property type="entry name" value="NADPH-DEPENDENT 1-ACYLDIHYDROXYACETONE PHOSPHATE REDUCTASE"/>
    <property type="match status" value="1"/>
</dbReference>
<dbReference type="EMBL" id="LJRQ01000435">
    <property type="protein sequence ID" value="KPZ05660.1"/>
    <property type="molecule type" value="Genomic_DNA"/>
</dbReference>
<evidence type="ECO:0000313" key="5">
    <source>
        <dbReference type="Proteomes" id="UP000050266"/>
    </source>
</evidence>
<dbReference type="RefSeq" id="WP_057434321.1">
    <property type="nucleotide sequence ID" value="NZ_LIHQ01000142.1"/>
</dbReference>
<dbReference type="PROSITE" id="PS00061">
    <property type="entry name" value="ADH_SHORT"/>
    <property type="match status" value="1"/>
</dbReference>
<evidence type="ECO:0000313" key="4">
    <source>
        <dbReference type="EMBL" id="KPZ05660.1"/>
    </source>
</evidence>
<dbReference type="GO" id="GO:0016491">
    <property type="term" value="F:oxidoreductase activity"/>
    <property type="evidence" value="ECO:0007669"/>
    <property type="project" value="UniProtKB-KW"/>
</dbReference>
<dbReference type="PRINTS" id="PR00080">
    <property type="entry name" value="SDRFAMILY"/>
</dbReference>
<dbReference type="InterPro" id="IPR002347">
    <property type="entry name" value="SDR_fam"/>
</dbReference>
<proteinExistence type="inferred from homology"/>
<dbReference type="PANTHER" id="PTHR44169">
    <property type="entry name" value="NADPH-DEPENDENT 1-ACYLDIHYDROXYACETONE PHOSPHATE REDUCTASE"/>
    <property type="match status" value="1"/>
</dbReference>
<protein>
    <submittedName>
        <fullName evidence="4">Uncharacterized protein</fullName>
    </submittedName>
</protein>
<evidence type="ECO:0000256" key="3">
    <source>
        <dbReference type="RuleBase" id="RU000363"/>
    </source>
</evidence>
<dbReference type="OrthoDB" id="9810734at2"/>
<evidence type="ECO:0000256" key="2">
    <source>
        <dbReference type="ARBA" id="ARBA00023002"/>
    </source>
</evidence>
<comment type="caution">
    <text evidence="4">The sequence shown here is derived from an EMBL/GenBank/DDBJ whole genome shotgun (WGS) entry which is preliminary data.</text>
</comment>
<dbReference type="Gene3D" id="3.40.50.720">
    <property type="entry name" value="NAD(P)-binding Rossmann-like Domain"/>
    <property type="match status" value="1"/>
</dbReference>
<keyword evidence="2" id="KW-0560">Oxidoreductase</keyword>
<dbReference type="Pfam" id="PF00106">
    <property type="entry name" value="adh_short"/>
    <property type="match status" value="1"/>
</dbReference>
<evidence type="ECO:0000256" key="1">
    <source>
        <dbReference type="ARBA" id="ARBA00006484"/>
    </source>
</evidence>
<dbReference type="SUPFAM" id="SSF51735">
    <property type="entry name" value="NAD(P)-binding Rossmann-fold domains"/>
    <property type="match status" value="1"/>
</dbReference>
<accession>A0A0Q0DEA8</accession>
<name>A0A0Q0DEA8_PSEA0</name>
<dbReference type="PRINTS" id="PR00081">
    <property type="entry name" value="GDHRDH"/>
</dbReference>